<accession>A0A5M6DHE0</accession>
<sequence>MKSVMFLLLVSIFLSSGPYSSSKEQVIFDRIEYIYNLKRLIDKAAWKSFADKKYDLPLVYYTDSVCYIANPTNKFIASFKPNLVFEASNLKIYKTELLDSLPFHMETSLTFGDSSLAYNYKSPFMNCSSFEITQKTIHDVNATEQWATMVIHEYFHGFQFMHPAYLKYFQKNMTVIPEDSLRKVYKAQKWYKASIDKENEILLTALTVADGKQIKALIDSFFLLREQRRRQAKQQLNFDVTAIEQTYETMEGTARYVEYSLYRNFANKAPNPKLVKNDPAYQSYKYFRNHNQEKDKWLYLTDKTTYFYATGFNMVRLLEKLKIKYQKRLFREDALSLEQILKQYVAKKHYK</sequence>
<dbReference type="Proteomes" id="UP000323426">
    <property type="component" value="Unassembled WGS sequence"/>
</dbReference>
<keyword evidence="2" id="KW-1185">Reference proteome</keyword>
<organism evidence="1 2">
    <name type="scientific">Adhaeribacter rhizoryzae</name>
    <dbReference type="NCBI Taxonomy" id="2607907"/>
    <lineage>
        <taxon>Bacteria</taxon>
        <taxon>Pseudomonadati</taxon>
        <taxon>Bacteroidota</taxon>
        <taxon>Cytophagia</taxon>
        <taxon>Cytophagales</taxon>
        <taxon>Hymenobacteraceae</taxon>
        <taxon>Adhaeribacter</taxon>
    </lineage>
</organism>
<protein>
    <submittedName>
        <fullName evidence="1">Uncharacterized protein</fullName>
    </submittedName>
</protein>
<reference evidence="1 2" key="1">
    <citation type="submission" date="2019-09" db="EMBL/GenBank/DDBJ databases">
        <title>Genome sequence and assembly of Adhaeribacter sp.</title>
        <authorList>
            <person name="Chhetri G."/>
        </authorList>
    </citation>
    <scope>NUCLEOTIDE SEQUENCE [LARGE SCALE GENOMIC DNA]</scope>
    <source>
        <strain evidence="1 2">DK36</strain>
    </source>
</reference>
<dbReference type="RefSeq" id="WP_150088807.1">
    <property type="nucleotide sequence ID" value="NZ_VWSF01000008.1"/>
</dbReference>
<comment type="caution">
    <text evidence="1">The sequence shown here is derived from an EMBL/GenBank/DDBJ whole genome shotgun (WGS) entry which is preliminary data.</text>
</comment>
<dbReference type="EMBL" id="VWSF01000008">
    <property type="protein sequence ID" value="KAA5545806.1"/>
    <property type="molecule type" value="Genomic_DNA"/>
</dbReference>
<name>A0A5M6DHE0_9BACT</name>
<gene>
    <name evidence="1" type="ORF">F0145_12820</name>
</gene>
<dbReference type="AlphaFoldDB" id="A0A5M6DHE0"/>
<proteinExistence type="predicted"/>
<evidence type="ECO:0000313" key="1">
    <source>
        <dbReference type="EMBL" id="KAA5545806.1"/>
    </source>
</evidence>
<evidence type="ECO:0000313" key="2">
    <source>
        <dbReference type="Proteomes" id="UP000323426"/>
    </source>
</evidence>